<keyword evidence="1" id="KW-0472">Membrane</keyword>
<feature type="transmembrane region" description="Helical" evidence="1">
    <location>
        <begin position="90"/>
        <end position="108"/>
    </location>
</feature>
<feature type="transmembrane region" description="Helical" evidence="1">
    <location>
        <begin position="114"/>
        <end position="135"/>
    </location>
</feature>
<feature type="transmembrane region" description="Helical" evidence="1">
    <location>
        <begin position="20"/>
        <end position="44"/>
    </location>
</feature>
<feature type="transmembrane region" description="Helical" evidence="1">
    <location>
        <begin position="56"/>
        <end position="78"/>
    </location>
</feature>
<dbReference type="KEGG" id="lse:F1C12_07865"/>
<proteinExistence type="predicted"/>
<keyword evidence="1" id="KW-0812">Transmembrane</keyword>
<accession>A0A7G6YGI6</accession>
<protein>
    <submittedName>
        <fullName evidence="2">Uncharacterized protein</fullName>
    </submittedName>
</protein>
<name>A0A7G6YGI6_9MICO</name>
<evidence type="ECO:0000313" key="3">
    <source>
        <dbReference type="Proteomes" id="UP000515511"/>
    </source>
</evidence>
<dbReference type="EMBL" id="CP043641">
    <property type="protein sequence ID" value="QNE37601.1"/>
    <property type="molecule type" value="Genomic_DNA"/>
</dbReference>
<dbReference type="Proteomes" id="UP000515511">
    <property type="component" value="Chromosome"/>
</dbReference>
<reference evidence="3" key="1">
    <citation type="submission" date="2019-09" db="EMBL/GenBank/DDBJ databases">
        <title>Antimicrobial potential of Antarctic Bacteria.</title>
        <authorList>
            <person name="Benaud N."/>
            <person name="Edwards R.J."/>
            <person name="Ferrari B.C."/>
        </authorList>
    </citation>
    <scope>NUCLEOTIDE SEQUENCE [LARGE SCALE GENOMIC DNA]</scope>
    <source>
        <strain evidence="3">INR9</strain>
    </source>
</reference>
<evidence type="ECO:0000313" key="2">
    <source>
        <dbReference type="EMBL" id="QNE37601.1"/>
    </source>
</evidence>
<keyword evidence="1" id="KW-1133">Transmembrane helix</keyword>
<evidence type="ECO:0000256" key="1">
    <source>
        <dbReference type="SAM" id="Phobius"/>
    </source>
</evidence>
<gene>
    <name evidence="2" type="ORF">F1C12_07865</name>
</gene>
<dbReference type="AlphaFoldDB" id="A0A7G6YGI6"/>
<sequence length="161" mass="16622">MPGSSAHDAAPEPARSRPPLLVALAVILTLEALLVTGLAVWLLYELLTTTPYSYTTSVAITVLVALGAAWLILTLVGILRLHAWARASTVTIQILMIAVAVGSFQGLIGGGPAIGWALLVPAVLAGVLALAPSVVRATARPDLDDADEDDADADRNTGSHE</sequence>
<organism evidence="2 3">
    <name type="scientific">Leifsonia shinshuensis</name>
    <dbReference type="NCBI Taxonomy" id="150026"/>
    <lineage>
        <taxon>Bacteria</taxon>
        <taxon>Bacillati</taxon>
        <taxon>Actinomycetota</taxon>
        <taxon>Actinomycetes</taxon>
        <taxon>Micrococcales</taxon>
        <taxon>Microbacteriaceae</taxon>
        <taxon>Leifsonia</taxon>
    </lineage>
</organism>